<protein>
    <submittedName>
        <fullName evidence="1">Uncharacterized protein</fullName>
    </submittedName>
</protein>
<dbReference type="Proteomes" id="UP000240009">
    <property type="component" value="Unassembled WGS sequence"/>
</dbReference>
<evidence type="ECO:0000313" key="2">
    <source>
        <dbReference type="Proteomes" id="UP000240009"/>
    </source>
</evidence>
<dbReference type="AlphaFoldDB" id="A0A2S8G4M5"/>
<dbReference type="EMBL" id="PUIA01000016">
    <property type="protein sequence ID" value="PQO39373.1"/>
    <property type="molecule type" value="Genomic_DNA"/>
</dbReference>
<proteinExistence type="predicted"/>
<organism evidence="1 2">
    <name type="scientific">Blastopirellula marina</name>
    <dbReference type="NCBI Taxonomy" id="124"/>
    <lineage>
        <taxon>Bacteria</taxon>
        <taxon>Pseudomonadati</taxon>
        <taxon>Planctomycetota</taxon>
        <taxon>Planctomycetia</taxon>
        <taxon>Pirellulales</taxon>
        <taxon>Pirellulaceae</taxon>
        <taxon>Blastopirellula</taxon>
    </lineage>
</organism>
<gene>
    <name evidence="1" type="ORF">C5Y96_05830</name>
</gene>
<evidence type="ECO:0000313" key="1">
    <source>
        <dbReference type="EMBL" id="PQO39373.1"/>
    </source>
</evidence>
<sequence>MASVVELNRPIRRRVGNLIIEIHEKGITLRGSGRRKRRTFTWEQIAALDQAGTVQAASDEALGRRVLKSLHALPKGGIPHANRRVKS</sequence>
<comment type="caution">
    <text evidence="1">The sequence shown here is derived from an EMBL/GenBank/DDBJ whole genome shotgun (WGS) entry which is preliminary data.</text>
</comment>
<name>A0A2S8G4M5_9BACT</name>
<accession>A0A2S8G4M5</accession>
<dbReference type="RefSeq" id="WP_105350806.1">
    <property type="nucleotide sequence ID" value="NZ_PUIA01000016.1"/>
</dbReference>
<reference evidence="1 2" key="1">
    <citation type="submission" date="2018-02" db="EMBL/GenBank/DDBJ databases">
        <title>Comparative genomes isolates from brazilian mangrove.</title>
        <authorList>
            <person name="Araujo J.E."/>
            <person name="Taketani R.G."/>
            <person name="Silva M.C.P."/>
            <person name="Loureco M.V."/>
            <person name="Andreote F.D."/>
        </authorList>
    </citation>
    <scope>NUCLEOTIDE SEQUENCE [LARGE SCALE GENOMIC DNA]</scope>
    <source>
        <strain evidence="1 2">HEX-2 MGV</strain>
    </source>
</reference>